<proteinExistence type="predicted"/>
<dbReference type="AlphaFoldDB" id="A0A0Z8WU17"/>
<dbReference type="EMBL" id="FIMD01000012">
    <property type="protein sequence ID" value="CYX80617.1"/>
    <property type="molecule type" value="Genomic_DNA"/>
</dbReference>
<keyword evidence="1" id="KW-0689">Ribosomal protein</keyword>
<evidence type="ECO:0000313" key="1">
    <source>
        <dbReference type="EMBL" id="CYX80617.1"/>
    </source>
</evidence>
<dbReference type="GO" id="GO:0005840">
    <property type="term" value="C:ribosome"/>
    <property type="evidence" value="ECO:0007669"/>
    <property type="project" value="UniProtKB-KW"/>
</dbReference>
<accession>A0A0Z8WU17</accession>
<organism evidence="1 2">
    <name type="scientific">Streptococcus suis</name>
    <dbReference type="NCBI Taxonomy" id="1307"/>
    <lineage>
        <taxon>Bacteria</taxon>
        <taxon>Bacillati</taxon>
        <taxon>Bacillota</taxon>
        <taxon>Bacilli</taxon>
        <taxon>Lactobacillales</taxon>
        <taxon>Streptococcaceae</taxon>
        <taxon>Streptococcus</taxon>
    </lineage>
</organism>
<dbReference type="Proteomes" id="UP000075182">
    <property type="component" value="Unassembled WGS sequence"/>
</dbReference>
<name>A0A0Z8WU17_STRSU</name>
<keyword evidence="1" id="KW-0687">Ribonucleoprotein</keyword>
<evidence type="ECO:0000313" key="2">
    <source>
        <dbReference type="Proteomes" id="UP000075182"/>
    </source>
</evidence>
<gene>
    <name evidence="1" type="ORF">ERS132536_01549</name>
</gene>
<reference evidence="1 2" key="1">
    <citation type="submission" date="2016-02" db="EMBL/GenBank/DDBJ databases">
        <authorList>
            <consortium name="Pathogen Informatics"/>
        </authorList>
    </citation>
    <scope>NUCLEOTIDE SEQUENCE [LARGE SCALE GENOMIC DNA]</scope>
    <source>
        <strain evidence="1 2">SS999</strain>
    </source>
</reference>
<sequence length="35" mass="4293">MPALPKETLERCRAIRKAYRELEVKHHDKEWSIEE</sequence>
<protein>
    <submittedName>
        <fullName evidence="1">30S ribosomal protein S15</fullName>
    </submittedName>
</protein>